<dbReference type="Pfam" id="PF13349">
    <property type="entry name" value="DUF4097"/>
    <property type="match status" value="1"/>
</dbReference>
<dbReference type="STRING" id="1218493.JF76_01320"/>
<dbReference type="PATRIC" id="fig|1218493.3.peg.142"/>
<sequence>MKKFYLISVAIITIGIILLGIGETNGGREDINNIHSGITTNIENFFNRNQTHAYSHHVPAKSRTFNVGKFSKINIDAEEPNFQIAKGDNFQIKVSGPNVKKISTKVHGEKLTISDNGAYEDGTYKVIVTVPEADSLKEITGSCSEGNVHLADLAVADLNLRLEDGNVSAENVTTHKANFDLDNGDLKISNSTLTSSFLNMSEGDLIVTSSHFKIKATLGDGDAKINNSNLLDNSSFNLSEGDFQMSRSPKISYQLATSSEDELIFHGNNYHRHFARKLRDVPLLKVSCGDGDILIN</sequence>
<dbReference type="EMBL" id="JXBY01000002">
    <property type="protein sequence ID" value="KJY59171.1"/>
    <property type="molecule type" value="Genomic_DNA"/>
</dbReference>
<protein>
    <recommendedName>
        <fullName evidence="1">DUF4097 domain-containing protein</fullName>
    </recommendedName>
</protein>
<dbReference type="OrthoDB" id="2322228at2"/>
<dbReference type="HOGENOM" id="CLU_080391_0_0_9"/>
<dbReference type="InterPro" id="IPR025164">
    <property type="entry name" value="Toastrack_DUF4097"/>
</dbReference>
<evidence type="ECO:0000259" key="1">
    <source>
        <dbReference type="Pfam" id="PF13349"/>
    </source>
</evidence>
<feature type="domain" description="DUF4097" evidence="1">
    <location>
        <begin position="71"/>
        <end position="266"/>
    </location>
</feature>
<dbReference type="AlphaFoldDB" id="A0A0F4LNK9"/>
<name>A0A0F4LNK9_9LACO</name>
<accession>A0A0F4LNK9</accession>
<proteinExistence type="predicted"/>
<dbReference type="Proteomes" id="UP000033533">
    <property type="component" value="Unassembled WGS sequence"/>
</dbReference>
<gene>
    <name evidence="2" type="ORF">JF76_01320</name>
</gene>
<reference evidence="2 3" key="1">
    <citation type="submission" date="2014-12" db="EMBL/GenBank/DDBJ databases">
        <title>Comparative genomics of the lactic acid bacteria isolated from the honey bee gut.</title>
        <authorList>
            <person name="Ellegaard K.M."/>
            <person name="Tamarit D."/>
            <person name="Javelind E."/>
            <person name="Olofsson T."/>
            <person name="Andersson S.G."/>
            <person name="Vasquez A."/>
        </authorList>
    </citation>
    <scope>NUCLEOTIDE SEQUENCE [LARGE SCALE GENOMIC DNA]</scope>
    <source>
        <strain evidence="2 3">Biut2</strain>
    </source>
</reference>
<organism evidence="2 3">
    <name type="scientific">Lactobacillus kullabergensis</name>
    <dbReference type="NCBI Taxonomy" id="1218493"/>
    <lineage>
        <taxon>Bacteria</taxon>
        <taxon>Bacillati</taxon>
        <taxon>Bacillota</taxon>
        <taxon>Bacilli</taxon>
        <taxon>Lactobacillales</taxon>
        <taxon>Lactobacillaceae</taxon>
        <taxon>Lactobacillus</taxon>
    </lineage>
</organism>
<evidence type="ECO:0000313" key="2">
    <source>
        <dbReference type="EMBL" id="KJY59171.1"/>
    </source>
</evidence>
<dbReference type="Gene3D" id="2.160.20.120">
    <property type="match status" value="1"/>
</dbReference>
<evidence type="ECO:0000313" key="3">
    <source>
        <dbReference type="Proteomes" id="UP000033533"/>
    </source>
</evidence>
<comment type="caution">
    <text evidence="2">The sequence shown here is derived from an EMBL/GenBank/DDBJ whole genome shotgun (WGS) entry which is preliminary data.</text>
</comment>
<dbReference type="RefSeq" id="WP_045927373.1">
    <property type="nucleotide sequence ID" value="NZ_JBHSZS010000005.1"/>
</dbReference>